<accession>A0A9R0UP64</accession>
<feature type="region of interest" description="Disordered" evidence="1">
    <location>
        <begin position="1"/>
        <end position="49"/>
    </location>
</feature>
<protein>
    <submittedName>
        <fullName evidence="2">Uncharacterized protein</fullName>
    </submittedName>
</protein>
<dbReference type="PANTHER" id="PTHR34952:SF2">
    <property type="entry name" value="OS05G0113500 PROTEIN"/>
    <property type="match status" value="1"/>
</dbReference>
<gene>
    <name evidence="2" type="ORF">TRITD_1Av1G008370</name>
</gene>
<feature type="compositionally biased region" description="Low complexity" evidence="1">
    <location>
        <begin position="151"/>
        <end position="165"/>
    </location>
</feature>
<reference evidence="2 3" key="1">
    <citation type="submission" date="2017-09" db="EMBL/GenBank/DDBJ databases">
        <authorList>
            <consortium name="International Durum Wheat Genome Sequencing Consortium (IDWGSC)"/>
            <person name="Milanesi L."/>
        </authorList>
    </citation>
    <scope>NUCLEOTIDE SEQUENCE [LARGE SCALE GENOMIC DNA]</scope>
    <source>
        <strain evidence="3">cv. Svevo</strain>
    </source>
</reference>
<dbReference type="Proteomes" id="UP000324705">
    <property type="component" value="Chromosome 1A"/>
</dbReference>
<dbReference type="PANTHER" id="PTHR34952">
    <property type="entry name" value="OS05G0113500 PROTEIN"/>
    <property type="match status" value="1"/>
</dbReference>
<feature type="compositionally biased region" description="Basic residues" evidence="1">
    <location>
        <begin position="166"/>
        <end position="190"/>
    </location>
</feature>
<dbReference type="AlphaFoldDB" id="A0A9R0UP64"/>
<sequence>MDGQSCDLGSVPAVASDGAGASSAVAGGTDISPGKQSALDRASGQGENADCSVEAGMCAGFSKPAGLGLKKDLQKCATFPSSSSAAEAEPEDSCCDADDDAPKDAHTYQRSVSLPPTVKLIPAIKGSRQKNGIPLPAEDRHIKWAADVYDPPVSSVSHSVNNSYQRRPKPRKKDKTKQKEKRKARNKKKTNNAAQNQAVLQTPARLEDLGTPIGSEAQADPGKLETEMLDYGISSQEAKCGTSFLLESAAKMHFSTAEAS</sequence>
<feature type="region of interest" description="Disordered" evidence="1">
    <location>
        <begin position="79"/>
        <end position="112"/>
    </location>
</feature>
<evidence type="ECO:0000313" key="3">
    <source>
        <dbReference type="Proteomes" id="UP000324705"/>
    </source>
</evidence>
<dbReference type="Gramene" id="TRITD1Av1G008370.2">
    <property type="protein sequence ID" value="TRITD1Av1G008370.2"/>
    <property type="gene ID" value="TRITD1Av1G008370"/>
</dbReference>
<keyword evidence="3" id="KW-1185">Reference proteome</keyword>
<evidence type="ECO:0000313" key="2">
    <source>
        <dbReference type="EMBL" id="VAH00904.1"/>
    </source>
</evidence>
<dbReference type="EMBL" id="LT934111">
    <property type="protein sequence ID" value="VAH00904.1"/>
    <property type="molecule type" value="Genomic_DNA"/>
</dbReference>
<name>A0A9R0UP64_TRITD</name>
<feature type="region of interest" description="Disordered" evidence="1">
    <location>
        <begin position="151"/>
        <end position="205"/>
    </location>
</feature>
<evidence type="ECO:0000256" key="1">
    <source>
        <dbReference type="SAM" id="MobiDB-lite"/>
    </source>
</evidence>
<feature type="compositionally biased region" description="Low complexity" evidence="1">
    <location>
        <begin position="9"/>
        <end position="28"/>
    </location>
</feature>
<feature type="compositionally biased region" description="Acidic residues" evidence="1">
    <location>
        <begin position="88"/>
        <end position="99"/>
    </location>
</feature>
<organism evidence="2 3">
    <name type="scientific">Triticum turgidum subsp. durum</name>
    <name type="common">Durum wheat</name>
    <name type="synonym">Triticum durum</name>
    <dbReference type="NCBI Taxonomy" id="4567"/>
    <lineage>
        <taxon>Eukaryota</taxon>
        <taxon>Viridiplantae</taxon>
        <taxon>Streptophyta</taxon>
        <taxon>Embryophyta</taxon>
        <taxon>Tracheophyta</taxon>
        <taxon>Spermatophyta</taxon>
        <taxon>Magnoliopsida</taxon>
        <taxon>Liliopsida</taxon>
        <taxon>Poales</taxon>
        <taxon>Poaceae</taxon>
        <taxon>BOP clade</taxon>
        <taxon>Pooideae</taxon>
        <taxon>Triticodae</taxon>
        <taxon>Triticeae</taxon>
        <taxon>Triticinae</taxon>
        <taxon>Triticum</taxon>
    </lineage>
</organism>
<proteinExistence type="predicted"/>
<dbReference type="OMA" id="EVMTHGA"/>